<dbReference type="EMBL" id="JAGGKP010000001">
    <property type="protein sequence ID" value="MBP1936487.1"/>
    <property type="molecule type" value="Genomic_DNA"/>
</dbReference>
<dbReference type="RefSeq" id="WP_209846861.1">
    <property type="nucleotide sequence ID" value="NZ_CBCRVE010000002.1"/>
</dbReference>
<dbReference type="Pfam" id="PF00583">
    <property type="entry name" value="Acetyltransf_1"/>
    <property type="match status" value="1"/>
</dbReference>
<feature type="domain" description="N-acetyltransferase" evidence="1">
    <location>
        <begin position="1"/>
        <end position="139"/>
    </location>
</feature>
<gene>
    <name evidence="2" type="ORF">J2Z20_001348</name>
</gene>
<reference evidence="2 3" key="1">
    <citation type="submission" date="2021-03" db="EMBL/GenBank/DDBJ databases">
        <title>Genomic Encyclopedia of Type Strains, Phase IV (KMG-IV): sequencing the most valuable type-strain genomes for metagenomic binning, comparative biology and taxonomic classification.</title>
        <authorList>
            <person name="Goeker M."/>
        </authorList>
    </citation>
    <scope>NUCLEOTIDE SEQUENCE [LARGE SCALE GENOMIC DNA]</scope>
    <source>
        <strain evidence="2 3">DSM 23491</strain>
    </source>
</reference>
<comment type="caution">
    <text evidence="2">The sequence shown here is derived from an EMBL/GenBank/DDBJ whole genome shotgun (WGS) entry which is preliminary data.</text>
</comment>
<evidence type="ECO:0000313" key="3">
    <source>
        <dbReference type="Proteomes" id="UP001519273"/>
    </source>
</evidence>
<accession>A0ABS4H2J9</accession>
<dbReference type="InterPro" id="IPR016181">
    <property type="entry name" value="Acyl_CoA_acyltransferase"/>
</dbReference>
<dbReference type="PROSITE" id="PS51186">
    <property type="entry name" value="GNAT"/>
    <property type="match status" value="1"/>
</dbReference>
<dbReference type="Gene3D" id="3.40.630.30">
    <property type="match status" value="1"/>
</dbReference>
<dbReference type="Proteomes" id="UP001519273">
    <property type="component" value="Unassembled WGS sequence"/>
</dbReference>
<sequence>MLENVKAKIHDAVIKELLSYSVFPDPDRVDDIIKEYEKNPDLELYGYMDDGICVGVVGSVMRENNVLEIKHIAVLPENRLKGYGRGMIVELILQRKPDLVIAETDEDAVDFYRNIGFIISSLGEKYPGFERFRCEYNVNEAEE</sequence>
<dbReference type="SUPFAM" id="SSF55729">
    <property type="entry name" value="Acyl-CoA N-acyltransferases (Nat)"/>
    <property type="match status" value="1"/>
</dbReference>
<protein>
    <submittedName>
        <fullName evidence="2">Ribosomal protein S18 acetylase RimI-like enzyme</fullName>
    </submittedName>
</protein>
<dbReference type="InterPro" id="IPR000182">
    <property type="entry name" value="GNAT_dom"/>
</dbReference>
<name>A0ABS4H2J9_9BACL</name>
<organism evidence="2 3">
    <name type="scientific">Paenibacillus sediminis</name>
    <dbReference type="NCBI Taxonomy" id="664909"/>
    <lineage>
        <taxon>Bacteria</taxon>
        <taxon>Bacillati</taxon>
        <taxon>Bacillota</taxon>
        <taxon>Bacilli</taxon>
        <taxon>Bacillales</taxon>
        <taxon>Paenibacillaceae</taxon>
        <taxon>Paenibacillus</taxon>
    </lineage>
</organism>
<dbReference type="CDD" id="cd04301">
    <property type="entry name" value="NAT_SF"/>
    <property type="match status" value="1"/>
</dbReference>
<proteinExistence type="predicted"/>
<evidence type="ECO:0000313" key="2">
    <source>
        <dbReference type="EMBL" id="MBP1936487.1"/>
    </source>
</evidence>
<evidence type="ECO:0000259" key="1">
    <source>
        <dbReference type="PROSITE" id="PS51186"/>
    </source>
</evidence>
<keyword evidence="3" id="KW-1185">Reference proteome</keyword>